<sequence length="310" mass="34527">MIERRPAPTHYEGAQRGDAAHPPQRVVRETPAAYQGGRMYRAGVERRGRSPHAFSEPWDGADDLYQAHRRADHATGDLLRAEHMLNMQRPLELGRSFERHRSGWLMLIIAVSLMIIFFGLSRNSSTIFYSGMGFGEQQTTALNATLLGAMRPAGDYVLRAPPSLTADQIDRILASYHSPATGTGEIWYNLGLERGIDPAYAVAFFIHESTAGTAQGWAGLKPDGSTTHNVGNIICAGYATCFGRFRDYPSWEVGIADWYRLIDVEYLNGRGHQTVADIIPVYAPAFENDVDGYVHVVQRLVDQWRTYGVP</sequence>
<reference evidence="4" key="1">
    <citation type="submission" date="2017-08" db="EMBL/GenBank/DDBJ databases">
        <authorList>
            <person name="Grouzdev D.S."/>
            <person name="Gaisin V.A."/>
            <person name="Rysina M.S."/>
            <person name="Gorlenko V.M."/>
        </authorList>
    </citation>
    <scope>NUCLEOTIDE SEQUENCE [LARGE SCALE GENOMIC DNA]</scope>
    <source>
        <strain evidence="4">Kir15-3F</strain>
    </source>
</reference>
<dbReference type="OrthoDB" id="144170at2"/>
<organism evidence="3 4">
    <name type="scientific">Candidatus Viridilinea mediisalina</name>
    <dbReference type="NCBI Taxonomy" id="2024553"/>
    <lineage>
        <taxon>Bacteria</taxon>
        <taxon>Bacillati</taxon>
        <taxon>Chloroflexota</taxon>
        <taxon>Chloroflexia</taxon>
        <taxon>Chloroflexales</taxon>
        <taxon>Chloroflexineae</taxon>
        <taxon>Oscillochloridaceae</taxon>
        <taxon>Candidatus Viridilinea</taxon>
    </lineage>
</organism>
<accession>A0A2A6RL51</accession>
<proteinExistence type="predicted"/>
<evidence type="ECO:0000313" key="4">
    <source>
        <dbReference type="Proteomes" id="UP000220527"/>
    </source>
</evidence>
<keyword evidence="2" id="KW-0812">Transmembrane</keyword>
<dbReference type="EMBL" id="NQWI01000027">
    <property type="protein sequence ID" value="PDW03570.1"/>
    <property type="molecule type" value="Genomic_DNA"/>
</dbReference>
<gene>
    <name evidence="3" type="ORF">CJ255_08180</name>
</gene>
<name>A0A2A6RL51_9CHLR</name>
<dbReference type="Proteomes" id="UP000220527">
    <property type="component" value="Unassembled WGS sequence"/>
</dbReference>
<feature type="transmembrane region" description="Helical" evidence="2">
    <location>
        <begin position="103"/>
        <end position="120"/>
    </location>
</feature>
<evidence type="ECO:0000256" key="2">
    <source>
        <dbReference type="SAM" id="Phobius"/>
    </source>
</evidence>
<protein>
    <submittedName>
        <fullName evidence="3">Uncharacterized protein</fullName>
    </submittedName>
</protein>
<keyword evidence="2" id="KW-1133">Transmembrane helix</keyword>
<comment type="caution">
    <text evidence="3">The sequence shown here is derived from an EMBL/GenBank/DDBJ whole genome shotgun (WGS) entry which is preliminary data.</text>
</comment>
<evidence type="ECO:0000256" key="1">
    <source>
        <dbReference type="SAM" id="MobiDB-lite"/>
    </source>
</evidence>
<feature type="region of interest" description="Disordered" evidence="1">
    <location>
        <begin position="1"/>
        <end position="32"/>
    </location>
</feature>
<evidence type="ECO:0000313" key="3">
    <source>
        <dbReference type="EMBL" id="PDW03570.1"/>
    </source>
</evidence>
<keyword evidence="2" id="KW-0472">Membrane</keyword>
<dbReference type="AlphaFoldDB" id="A0A2A6RL51"/>
<keyword evidence="4" id="KW-1185">Reference proteome</keyword>